<comment type="catalytic activity">
    <reaction evidence="11">
        <text>N(6)-(pyridoxal phosphate)-L-lysyl-[4-amino-5-hydroxymethyl-2-methylpyrimidine phosphate synthase] + L-histidyl-[4-amino-5-hydroxymethyl-2-methylpyrimidine phosphate synthase] + 2 Fe(3+) + 4 H2O = L-lysyl-[4-amino-5-hydroxymethyl-2-methylpyrimidine phosphate synthase] + (2S)-2-amino-5-hydroxy-4-oxopentanoyl-[4-amino-5-hydroxymethyl-2-methylpyrimidine phosphate synthase] + 4-amino-2-methyl-5-(phosphooxymethyl)pyrimidine + 3-oxopropanoate + 2 Fe(2+) + 2 H(+)</text>
        <dbReference type="Rhea" id="RHEA:65756"/>
        <dbReference type="Rhea" id="RHEA-COMP:16892"/>
        <dbReference type="Rhea" id="RHEA-COMP:16893"/>
        <dbReference type="Rhea" id="RHEA-COMP:16894"/>
        <dbReference type="Rhea" id="RHEA-COMP:16895"/>
        <dbReference type="ChEBI" id="CHEBI:15377"/>
        <dbReference type="ChEBI" id="CHEBI:15378"/>
        <dbReference type="ChEBI" id="CHEBI:29033"/>
        <dbReference type="ChEBI" id="CHEBI:29034"/>
        <dbReference type="ChEBI" id="CHEBI:29969"/>
        <dbReference type="ChEBI" id="CHEBI:29979"/>
        <dbReference type="ChEBI" id="CHEBI:33190"/>
        <dbReference type="ChEBI" id="CHEBI:58354"/>
        <dbReference type="ChEBI" id="CHEBI:143915"/>
        <dbReference type="ChEBI" id="CHEBI:157692"/>
    </reaction>
    <physiologicalReaction direction="left-to-right" evidence="11">
        <dbReference type="Rhea" id="RHEA:65757"/>
    </physiologicalReaction>
</comment>
<evidence type="ECO:0000256" key="7">
    <source>
        <dbReference type="ARBA" id="ARBA00022898"/>
    </source>
</evidence>
<comment type="similarity">
    <text evidence="3">Belongs to the NMT1/THI5 family.</text>
</comment>
<dbReference type="GO" id="GO:0009228">
    <property type="term" value="P:thiamine biosynthetic process"/>
    <property type="evidence" value="ECO:0007669"/>
    <property type="project" value="UniProtKB-KW"/>
</dbReference>
<comment type="function">
    <text evidence="1">Responsible for the formation of the pyrimidine heterocycle in the thiamine biosynthesis pathway. Catalyzes the formation of hydroxymethylpyrimidine phosphate (HMP-P) from histidine and pyridoxal phosphate (PLP). The protein uses PLP and the active site histidine to form HMP-P, generating an inactive enzyme. The enzyme can only undergo a single turnover, which suggests it is a suicide enzyme.</text>
</comment>
<organism evidence="14 15">
    <name type="scientific">Rhizobium deserti</name>
    <dbReference type="NCBI Taxonomy" id="2547961"/>
    <lineage>
        <taxon>Bacteria</taxon>
        <taxon>Pseudomonadati</taxon>
        <taxon>Pseudomonadota</taxon>
        <taxon>Alphaproteobacteria</taxon>
        <taxon>Hyphomicrobiales</taxon>
        <taxon>Rhizobiaceae</taxon>
        <taxon>Rhizobium/Agrobacterium group</taxon>
        <taxon>Rhizobium</taxon>
    </lineage>
</organism>
<dbReference type="PANTHER" id="PTHR31528:SF1">
    <property type="entry name" value="4-AMINO-5-HYDROXYMETHYL-2-METHYLPYRIMIDINE PHOSPHATE SYNTHASE THI11-RELATED"/>
    <property type="match status" value="1"/>
</dbReference>
<dbReference type="Pfam" id="PF09084">
    <property type="entry name" value="NMT1"/>
    <property type="match status" value="1"/>
</dbReference>
<feature type="signal peptide" evidence="12">
    <location>
        <begin position="1"/>
        <end position="29"/>
    </location>
</feature>
<evidence type="ECO:0000256" key="10">
    <source>
        <dbReference type="ARBA" id="ARBA00033171"/>
    </source>
</evidence>
<evidence type="ECO:0000313" key="15">
    <source>
        <dbReference type="Proteomes" id="UP000295238"/>
    </source>
</evidence>
<dbReference type="AlphaFoldDB" id="A0A4R5U6B7"/>
<dbReference type="SUPFAM" id="SSF53850">
    <property type="entry name" value="Periplasmic binding protein-like II"/>
    <property type="match status" value="1"/>
</dbReference>
<name>A0A4R5U6B7_9HYPH</name>
<evidence type="ECO:0000313" key="14">
    <source>
        <dbReference type="EMBL" id="TDK29608.1"/>
    </source>
</evidence>
<evidence type="ECO:0000256" key="6">
    <source>
        <dbReference type="ARBA" id="ARBA00022723"/>
    </source>
</evidence>
<dbReference type="InterPro" id="IPR015168">
    <property type="entry name" value="SsuA/THI5"/>
</dbReference>
<dbReference type="PANTHER" id="PTHR31528">
    <property type="entry name" value="4-AMINO-5-HYDROXYMETHYL-2-METHYLPYRIMIDINE PHOSPHATE SYNTHASE THI11-RELATED"/>
    <property type="match status" value="1"/>
</dbReference>
<keyword evidence="5" id="KW-0808">Transferase</keyword>
<comment type="pathway">
    <text evidence="2">Cofactor biosynthesis; thiamine diphosphate biosynthesis.</text>
</comment>
<feature type="chain" id="PRO_5020969908" description="Thiamine pyrimidine synthase" evidence="12">
    <location>
        <begin position="30"/>
        <end position="340"/>
    </location>
</feature>
<dbReference type="Proteomes" id="UP000295238">
    <property type="component" value="Unassembled WGS sequence"/>
</dbReference>
<dbReference type="RefSeq" id="WP_133318428.1">
    <property type="nucleotide sequence ID" value="NZ_SMTL01000011.1"/>
</dbReference>
<comment type="caution">
    <text evidence="14">The sequence shown here is derived from an EMBL/GenBank/DDBJ whole genome shotgun (WGS) entry which is preliminary data.</text>
</comment>
<accession>A0A4R5U6B7</accession>
<comment type="subunit">
    <text evidence="4">Homodimer.</text>
</comment>
<keyword evidence="15" id="KW-1185">Reference proteome</keyword>
<evidence type="ECO:0000256" key="11">
    <source>
        <dbReference type="ARBA" id="ARBA00048179"/>
    </source>
</evidence>
<evidence type="ECO:0000256" key="9">
    <source>
        <dbReference type="ARBA" id="ARBA00023004"/>
    </source>
</evidence>
<keyword evidence="7" id="KW-0663">Pyridoxal phosphate</keyword>
<evidence type="ECO:0000256" key="4">
    <source>
        <dbReference type="ARBA" id="ARBA00011738"/>
    </source>
</evidence>
<dbReference type="EMBL" id="SMTL01000011">
    <property type="protein sequence ID" value="TDK29608.1"/>
    <property type="molecule type" value="Genomic_DNA"/>
</dbReference>
<dbReference type="Gene3D" id="3.40.190.10">
    <property type="entry name" value="Periplasmic binding protein-like II"/>
    <property type="match status" value="2"/>
</dbReference>
<keyword evidence="8" id="KW-0784">Thiamine biosynthesis</keyword>
<evidence type="ECO:0000256" key="1">
    <source>
        <dbReference type="ARBA" id="ARBA00003469"/>
    </source>
</evidence>
<proteinExistence type="inferred from homology"/>
<dbReference type="GO" id="GO:0046872">
    <property type="term" value="F:metal ion binding"/>
    <property type="evidence" value="ECO:0007669"/>
    <property type="project" value="UniProtKB-KW"/>
</dbReference>
<sequence length="340" mass="36534">MKTPLLTRRSTLLSLASLTASTLPFAAQAQVPKTVTIALDWTPNTNHIGLFVAREKGFYREAGINVEILPYSDTSAATLVANHVADFGIIGSIGLFTQRTAGADLVATYAVVQTETGRLVFKGDRTDIKRPKHLDGRTYGGFGSAWENALIGSMIRHDGGKGEFETITLGTSAYQALENGAVDFTLEVYTWEGVKAELEGINQGAFRYADYGVPDEHTTLIGSSGTLLREQPAAARAFTQATARGYAYAADHPDEAVDLMIAANSDSLTDRALVRASLQALIDGHYLRTADGIIGRIDPAKMAAMGNYLFDAKILKDADGKPLAIKPDFTSYYSNAFLPA</sequence>
<feature type="domain" description="SsuA/THI5-like" evidence="13">
    <location>
        <begin position="44"/>
        <end position="256"/>
    </location>
</feature>
<keyword evidence="9" id="KW-0408">Iron</keyword>
<evidence type="ECO:0000256" key="3">
    <source>
        <dbReference type="ARBA" id="ARBA00009406"/>
    </source>
</evidence>
<dbReference type="GO" id="GO:0016740">
    <property type="term" value="F:transferase activity"/>
    <property type="evidence" value="ECO:0007669"/>
    <property type="project" value="UniProtKB-KW"/>
</dbReference>
<evidence type="ECO:0000256" key="12">
    <source>
        <dbReference type="SAM" id="SignalP"/>
    </source>
</evidence>
<evidence type="ECO:0000256" key="8">
    <source>
        <dbReference type="ARBA" id="ARBA00022977"/>
    </source>
</evidence>
<keyword evidence="12" id="KW-0732">Signal</keyword>
<evidence type="ECO:0000256" key="2">
    <source>
        <dbReference type="ARBA" id="ARBA00004948"/>
    </source>
</evidence>
<reference evidence="14 15" key="1">
    <citation type="submission" date="2019-03" db="EMBL/GenBank/DDBJ databases">
        <title>Rhizobium sp. nov., an bacterium isolated from biocrust in Mu Us Desert.</title>
        <authorList>
            <person name="Lixiong L."/>
        </authorList>
    </citation>
    <scope>NUCLEOTIDE SEQUENCE [LARGE SCALE GENOMIC DNA]</scope>
    <source>
        <strain evidence="14 15">SPY-1</strain>
    </source>
</reference>
<dbReference type="InterPro" id="IPR027939">
    <property type="entry name" value="NMT1/THI5"/>
</dbReference>
<evidence type="ECO:0000256" key="5">
    <source>
        <dbReference type="ARBA" id="ARBA00022679"/>
    </source>
</evidence>
<gene>
    <name evidence="14" type="ORF">E2F50_22470</name>
</gene>
<keyword evidence="6" id="KW-0479">Metal-binding</keyword>
<dbReference type="OrthoDB" id="5348911at2"/>
<evidence type="ECO:0000259" key="13">
    <source>
        <dbReference type="Pfam" id="PF09084"/>
    </source>
</evidence>
<protein>
    <recommendedName>
        <fullName evidence="10">Thiamine pyrimidine synthase</fullName>
    </recommendedName>
</protein>